<feature type="compositionally biased region" description="Polar residues" evidence="1">
    <location>
        <begin position="1"/>
        <end position="10"/>
    </location>
</feature>
<feature type="region of interest" description="Disordered" evidence="1">
    <location>
        <begin position="1"/>
        <end position="172"/>
    </location>
</feature>
<dbReference type="OrthoDB" id="10544943at2759"/>
<protein>
    <submittedName>
        <fullName evidence="2">Uncharacterized protein</fullName>
    </submittedName>
</protein>
<feature type="compositionally biased region" description="Low complexity" evidence="1">
    <location>
        <begin position="84"/>
        <end position="101"/>
    </location>
</feature>
<organism evidence="2 3">
    <name type="scientific">Neolentinus lepideus HHB14362 ss-1</name>
    <dbReference type="NCBI Taxonomy" id="1314782"/>
    <lineage>
        <taxon>Eukaryota</taxon>
        <taxon>Fungi</taxon>
        <taxon>Dikarya</taxon>
        <taxon>Basidiomycota</taxon>
        <taxon>Agaricomycotina</taxon>
        <taxon>Agaricomycetes</taxon>
        <taxon>Gloeophyllales</taxon>
        <taxon>Gloeophyllaceae</taxon>
        <taxon>Neolentinus</taxon>
    </lineage>
</organism>
<evidence type="ECO:0000313" key="2">
    <source>
        <dbReference type="EMBL" id="KZT28205.1"/>
    </source>
</evidence>
<keyword evidence="3" id="KW-1185">Reference proteome</keyword>
<dbReference type="Proteomes" id="UP000076761">
    <property type="component" value="Unassembled WGS sequence"/>
</dbReference>
<feature type="compositionally biased region" description="Basic and acidic residues" evidence="1">
    <location>
        <begin position="249"/>
        <end position="268"/>
    </location>
</feature>
<feature type="region of interest" description="Disordered" evidence="1">
    <location>
        <begin position="240"/>
        <end position="271"/>
    </location>
</feature>
<feature type="compositionally biased region" description="Pro residues" evidence="1">
    <location>
        <begin position="73"/>
        <end position="83"/>
    </location>
</feature>
<feature type="compositionally biased region" description="Polar residues" evidence="1">
    <location>
        <begin position="30"/>
        <end position="49"/>
    </location>
</feature>
<proteinExistence type="predicted"/>
<accession>A0A165UIC1</accession>
<dbReference type="AlphaFoldDB" id="A0A165UIC1"/>
<sequence length="292" mass="32667">MESYQRSSPPVQHFDSSEEQDGSSVPFPSFSRTPSSANDVKPSYRNSLTWPPPSSVLGLQAYEYTSRSDRAPSLPPINTPPPLELTLTFSSTPPPSHTRSPAESFSSRHSAYGDGYVRSTRASLSPVVEETSSNGSRSPRSAQTSNPTRPSADFSSSRLGGRRHRWSRLSTSETHRRSSSSWVLDDGTNNNGRGFVTFEDDLMRAILAIAPPHVKKAPSSQKRKSRFRWCWKTPRTFHFKPKSRRKSRAREAEASRSLRTTSDRDEQSFRSFSTVGRKALDIARSLVSVRSR</sequence>
<gene>
    <name evidence="2" type="ORF">NEOLEDRAFT_1129528</name>
</gene>
<reference evidence="2 3" key="1">
    <citation type="journal article" date="2016" name="Mol. Biol. Evol.">
        <title>Comparative Genomics of Early-Diverging Mushroom-Forming Fungi Provides Insights into the Origins of Lignocellulose Decay Capabilities.</title>
        <authorList>
            <person name="Nagy L.G."/>
            <person name="Riley R."/>
            <person name="Tritt A."/>
            <person name="Adam C."/>
            <person name="Daum C."/>
            <person name="Floudas D."/>
            <person name="Sun H."/>
            <person name="Yadav J.S."/>
            <person name="Pangilinan J."/>
            <person name="Larsson K.H."/>
            <person name="Matsuura K."/>
            <person name="Barry K."/>
            <person name="Labutti K."/>
            <person name="Kuo R."/>
            <person name="Ohm R.A."/>
            <person name="Bhattacharya S.S."/>
            <person name="Shirouzu T."/>
            <person name="Yoshinaga Y."/>
            <person name="Martin F.M."/>
            <person name="Grigoriev I.V."/>
            <person name="Hibbett D.S."/>
        </authorList>
    </citation>
    <scope>NUCLEOTIDE SEQUENCE [LARGE SCALE GENOMIC DNA]</scope>
    <source>
        <strain evidence="2 3">HHB14362 ss-1</strain>
    </source>
</reference>
<dbReference type="EMBL" id="KV425558">
    <property type="protein sequence ID" value="KZT28205.1"/>
    <property type="molecule type" value="Genomic_DNA"/>
</dbReference>
<evidence type="ECO:0000256" key="1">
    <source>
        <dbReference type="SAM" id="MobiDB-lite"/>
    </source>
</evidence>
<dbReference type="InParanoid" id="A0A165UIC1"/>
<evidence type="ECO:0000313" key="3">
    <source>
        <dbReference type="Proteomes" id="UP000076761"/>
    </source>
</evidence>
<name>A0A165UIC1_9AGAM</name>
<feature type="compositionally biased region" description="Polar residues" evidence="1">
    <location>
        <begin position="130"/>
        <end position="158"/>
    </location>
</feature>